<comment type="caution">
    <text evidence="1">The sequence shown here is derived from an EMBL/GenBank/DDBJ whole genome shotgun (WGS) entry which is preliminary data.</text>
</comment>
<dbReference type="AlphaFoldDB" id="A0A6N7W6L4"/>
<dbReference type="Proteomes" id="UP000436047">
    <property type="component" value="Unassembled WGS sequence"/>
</dbReference>
<dbReference type="GeneID" id="86055737"/>
<keyword evidence="2" id="KW-1185">Reference proteome</keyword>
<evidence type="ECO:0000313" key="1">
    <source>
        <dbReference type="EMBL" id="MSS90869.1"/>
    </source>
</evidence>
<proteinExistence type="predicted"/>
<name>A0A6N7W6L4_9FIRM</name>
<sequence>MLANGAELGVKKGESAEYTDLPGLQEIPEVGNTPEKVAITVLKDKVKKYDVGIGDAGELVYKFLYDNSKADCPYRTLRAMEAAGKVGSFCETDADGTKIQFDAKVSVKRTGGGVNGVIQFDVTMALQSEITIVDPA</sequence>
<protein>
    <submittedName>
        <fullName evidence="1">Phage tail protein</fullName>
    </submittedName>
</protein>
<gene>
    <name evidence="1" type="ORF">FYJ45_22230</name>
</gene>
<evidence type="ECO:0000313" key="2">
    <source>
        <dbReference type="Proteomes" id="UP000436047"/>
    </source>
</evidence>
<reference evidence="1 2" key="1">
    <citation type="submission" date="2019-08" db="EMBL/GenBank/DDBJ databases">
        <title>In-depth cultivation of the pig gut microbiome towards novel bacterial diversity and tailored functional studies.</title>
        <authorList>
            <person name="Wylensek D."/>
            <person name="Hitch T.C.A."/>
            <person name="Clavel T."/>
        </authorList>
    </citation>
    <scope>NUCLEOTIDE SEQUENCE [LARGE SCALE GENOMIC DNA]</scope>
    <source>
        <strain evidence="1 2">WCA-389-WT-23B</strain>
    </source>
</reference>
<accession>A0A6N7W6L4</accession>
<dbReference type="EMBL" id="VUMI01000049">
    <property type="protein sequence ID" value="MSS90869.1"/>
    <property type="molecule type" value="Genomic_DNA"/>
</dbReference>
<dbReference type="RefSeq" id="WP_154467277.1">
    <property type="nucleotide sequence ID" value="NZ_JAXDZL010000070.1"/>
</dbReference>
<dbReference type="Gene3D" id="4.10.410.40">
    <property type="match status" value="1"/>
</dbReference>
<organism evidence="1 2">
    <name type="scientific">Eisenbergiella porci</name>
    <dbReference type="NCBI Taxonomy" id="2652274"/>
    <lineage>
        <taxon>Bacteria</taxon>
        <taxon>Bacillati</taxon>
        <taxon>Bacillota</taxon>
        <taxon>Clostridia</taxon>
        <taxon>Lachnospirales</taxon>
        <taxon>Lachnospiraceae</taxon>
        <taxon>Eisenbergiella</taxon>
    </lineage>
</organism>